<dbReference type="GO" id="GO:0043565">
    <property type="term" value="F:sequence-specific DNA binding"/>
    <property type="evidence" value="ECO:0007669"/>
    <property type="project" value="InterPro"/>
</dbReference>
<dbReference type="Proteomes" id="UP000075502">
    <property type="component" value="Unassembled WGS sequence"/>
</dbReference>
<dbReference type="InterPro" id="IPR018062">
    <property type="entry name" value="HTH_AraC-typ_CS"/>
</dbReference>
<accession>A0A150U116</accession>
<evidence type="ECO:0000256" key="3">
    <source>
        <dbReference type="ARBA" id="ARBA00023163"/>
    </source>
</evidence>
<dbReference type="PROSITE" id="PS00041">
    <property type="entry name" value="HTH_ARAC_FAMILY_1"/>
    <property type="match status" value="2"/>
</dbReference>
<dbReference type="Gene3D" id="1.10.10.60">
    <property type="entry name" value="Homeodomain-like"/>
    <property type="match status" value="2"/>
</dbReference>
<feature type="domain" description="HTH araC/xylS-type" evidence="4">
    <location>
        <begin position="12"/>
        <end position="110"/>
    </location>
</feature>
<dbReference type="EMBL" id="JELX01001934">
    <property type="protein sequence ID" value="KYF57083.1"/>
    <property type="molecule type" value="Genomic_DNA"/>
</dbReference>
<evidence type="ECO:0000256" key="2">
    <source>
        <dbReference type="ARBA" id="ARBA00023125"/>
    </source>
</evidence>
<dbReference type="Proteomes" id="UP000075604">
    <property type="component" value="Unassembled WGS sequence"/>
</dbReference>
<evidence type="ECO:0000313" key="5">
    <source>
        <dbReference type="EMBL" id="KYF57083.1"/>
    </source>
</evidence>
<keyword evidence="1" id="KW-0805">Transcription regulation</keyword>
<dbReference type="PANTHER" id="PTHR46796">
    <property type="entry name" value="HTH-TYPE TRANSCRIPTIONAL ACTIVATOR RHAS-RELATED"/>
    <property type="match status" value="1"/>
</dbReference>
<dbReference type="SUPFAM" id="SSF46689">
    <property type="entry name" value="Homeodomain-like"/>
    <property type="match status" value="2"/>
</dbReference>
<dbReference type="GO" id="GO:0003700">
    <property type="term" value="F:DNA-binding transcription factor activity"/>
    <property type="evidence" value="ECO:0007669"/>
    <property type="project" value="InterPro"/>
</dbReference>
<dbReference type="SMART" id="SM00342">
    <property type="entry name" value="HTH_ARAC"/>
    <property type="match status" value="1"/>
</dbReference>
<dbReference type="EMBL" id="JEME01000299">
    <property type="protein sequence ID" value="KYG10556.1"/>
    <property type="molecule type" value="Genomic_DNA"/>
</dbReference>
<protein>
    <submittedName>
        <fullName evidence="6">AraC family transcriptional regulator</fullName>
    </submittedName>
</protein>
<proteinExistence type="predicted"/>
<dbReference type="InterPro" id="IPR009057">
    <property type="entry name" value="Homeodomain-like_sf"/>
</dbReference>
<dbReference type="AlphaFoldDB" id="A0A150U116"/>
<name>A0A150U116_SORCE</name>
<reference evidence="7 8" key="1">
    <citation type="submission" date="2014-02" db="EMBL/GenBank/DDBJ databases">
        <title>The small core and large imbalanced accessory genome model reveals a collaborative survival strategy of Sorangium cellulosum strains in nature.</title>
        <authorList>
            <person name="Han K."/>
            <person name="Peng R."/>
            <person name="Blom J."/>
            <person name="Li Y.-Z."/>
        </authorList>
    </citation>
    <scope>NUCLEOTIDE SEQUENCE [LARGE SCALE GENOMIC DNA]</scope>
    <source>
        <strain evidence="6 7">So0007-03</strain>
        <strain evidence="5 8">So0157-18</strain>
    </source>
</reference>
<sequence length="147" mass="16574">MLLGQDALRNLCRARDLLSEVHDAKLTIEDVAREVAISPYHFIRQFEAVFGVTPHQYRIRQRLDLAKQLLAAGRHSVTDVCMEVGFSSLGSFSALFAHRIGMPPSAYQRRLRAMVQVPGKLPWELVPGCLSLMGRLPPEAFRSFREA</sequence>
<evidence type="ECO:0000256" key="1">
    <source>
        <dbReference type="ARBA" id="ARBA00023015"/>
    </source>
</evidence>
<evidence type="ECO:0000259" key="4">
    <source>
        <dbReference type="PROSITE" id="PS01124"/>
    </source>
</evidence>
<dbReference type="Pfam" id="PF12833">
    <property type="entry name" value="HTH_18"/>
    <property type="match status" value="1"/>
</dbReference>
<keyword evidence="2" id="KW-0238">DNA-binding</keyword>
<gene>
    <name evidence="5" type="ORF">BE04_32115</name>
    <name evidence="6" type="ORF">BE21_11250</name>
</gene>
<evidence type="ECO:0000313" key="6">
    <source>
        <dbReference type="EMBL" id="KYG10556.1"/>
    </source>
</evidence>
<evidence type="ECO:0000313" key="7">
    <source>
        <dbReference type="Proteomes" id="UP000075502"/>
    </source>
</evidence>
<organism evidence="6 7">
    <name type="scientific">Sorangium cellulosum</name>
    <name type="common">Polyangium cellulosum</name>
    <dbReference type="NCBI Taxonomy" id="56"/>
    <lineage>
        <taxon>Bacteria</taxon>
        <taxon>Pseudomonadati</taxon>
        <taxon>Myxococcota</taxon>
        <taxon>Polyangia</taxon>
        <taxon>Polyangiales</taxon>
        <taxon>Polyangiaceae</taxon>
        <taxon>Sorangium</taxon>
    </lineage>
</organism>
<comment type="caution">
    <text evidence="6">The sequence shown here is derived from an EMBL/GenBank/DDBJ whole genome shotgun (WGS) entry which is preliminary data.</text>
</comment>
<dbReference type="InterPro" id="IPR018060">
    <property type="entry name" value="HTH_AraC"/>
</dbReference>
<evidence type="ECO:0000313" key="8">
    <source>
        <dbReference type="Proteomes" id="UP000075604"/>
    </source>
</evidence>
<dbReference type="InterPro" id="IPR050204">
    <property type="entry name" value="AraC_XylS_family_regulators"/>
</dbReference>
<keyword evidence="3" id="KW-0804">Transcription</keyword>
<dbReference type="PROSITE" id="PS01124">
    <property type="entry name" value="HTH_ARAC_FAMILY_2"/>
    <property type="match status" value="1"/>
</dbReference>